<reference evidence="1 2" key="1">
    <citation type="submission" date="2015-09" db="EMBL/GenBank/DDBJ databases">
        <title>Trachymyrmex cornetzi WGS genome.</title>
        <authorList>
            <person name="Nygaard S."/>
            <person name="Hu H."/>
            <person name="Boomsma J."/>
            <person name="Zhang G."/>
        </authorList>
    </citation>
    <scope>NUCLEOTIDE SEQUENCE [LARGE SCALE GENOMIC DNA]</scope>
    <source>
        <strain evidence="1">Tcor2-1</strain>
        <tissue evidence="1">Whole body</tissue>
    </source>
</reference>
<name>A0A151J2V0_9HYME</name>
<dbReference type="AlphaFoldDB" id="A0A151J2V0"/>
<sequence>MSNSKVVWFQARNTNRLMFLSTNRYIDRCPSLLYDVYLF</sequence>
<proteinExistence type="predicted"/>
<accession>A0A151J2V0</accession>
<dbReference type="EMBL" id="KQ980329">
    <property type="protein sequence ID" value="KYN16530.1"/>
    <property type="molecule type" value="Genomic_DNA"/>
</dbReference>
<gene>
    <name evidence="1" type="ORF">ALC57_11214</name>
</gene>
<keyword evidence="2" id="KW-1185">Reference proteome</keyword>
<evidence type="ECO:0000313" key="2">
    <source>
        <dbReference type="Proteomes" id="UP000078492"/>
    </source>
</evidence>
<protein>
    <submittedName>
        <fullName evidence="1">Uncharacterized protein</fullName>
    </submittedName>
</protein>
<evidence type="ECO:0000313" key="1">
    <source>
        <dbReference type="EMBL" id="KYN16530.1"/>
    </source>
</evidence>
<organism evidence="1 2">
    <name type="scientific">Trachymyrmex cornetzi</name>
    <dbReference type="NCBI Taxonomy" id="471704"/>
    <lineage>
        <taxon>Eukaryota</taxon>
        <taxon>Metazoa</taxon>
        <taxon>Ecdysozoa</taxon>
        <taxon>Arthropoda</taxon>
        <taxon>Hexapoda</taxon>
        <taxon>Insecta</taxon>
        <taxon>Pterygota</taxon>
        <taxon>Neoptera</taxon>
        <taxon>Endopterygota</taxon>
        <taxon>Hymenoptera</taxon>
        <taxon>Apocrita</taxon>
        <taxon>Aculeata</taxon>
        <taxon>Formicoidea</taxon>
        <taxon>Formicidae</taxon>
        <taxon>Myrmicinae</taxon>
        <taxon>Trachymyrmex</taxon>
    </lineage>
</organism>
<dbReference type="Proteomes" id="UP000078492">
    <property type="component" value="Unassembled WGS sequence"/>
</dbReference>